<comment type="caution">
    <text evidence="2">The sequence shown here is derived from an EMBL/GenBank/DDBJ whole genome shotgun (WGS) entry which is preliminary data.</text>
</comment>
<accession>A0A1Y1WS05</accession>
<gene>
    <name evidence="2" type="ORF">BCR32DRAFT_304423</name>
</gene>
<evidence type="ECO:0000313" key="3">
    <source>
        <dbReference type="Proteomes" id="UP000193944"/>
    </source>
</evidence>
<reference evidence="2 3" key="1">
    <citation type="submission" date="2016-08" db="EMBL/GenBank/DDBJ databases">
        <title>A Parts List for Fungal Cellulosomes Revealed by Comparative Genomics.</title>
        <authorList>
            <consortium name="DOE Joint Genome Institute"/>
            <person name="Haitjema C.H."/>
            <person name="Gilmore S.P."/>
            <person name="Henske J.K."/>
            <person name="Solomon K.V."/>
            <person name="De Groot R."/>
            <person name="Kuo A."/>
            <person name="Mondo S.J."/>
            <person name="Salamov A.A."/>
            <person name="Labutti K."/>
            <person name="Zhao Z."/>
            <person name="Chiniquy J."/>
            <person name="Barry K."/>
            <person name="Brewer H.M."/>
            <person name="Purvine S.O."/>
            <person name="Wright A.T."/>
            <person name="Boxma B."/>
            <person name="Van Alen T."/>
            <person name="Hackstein J.H."/>
            <person name="Baker S.E."/>
            <person name="Grigoriev I.V."/>
            <person name="O'Malley M.A."/>
        </authorList>
    </citation>
    <scope>NUCLEOTIDE SEQUENCE [LARGE SCALE GENOMIC DNA]</scope>
    <source>
        <strain evidence="2 3">S4</strain>
    </source>
</reference>
<dbReference type="Pfam" id="PF14961">
    <property type="entry name" value="BROMI"/>
    <property type="match status" value="1"/>
</dbReference>
<evidence type="ECO:0000259" key="1">
    <source>
        <dbReference type="Pfam" id="PF14961"/>
    </source>
</evidence>
<dbReference type="EMBL" id="MCFG01000330">
    <property type="protein sequence ID" value="ORX75904.1"/>
    <property type="molecule type" value="Genomic_DNA"/>
</dbReference>
<organism evidence="2 3">
    <name type="scientific">Anaeromyces robustus</name>
    <dbReference type="NCBI Taxonomy" id="1754192"/>
    <lineage>
        <taxon>Eukaryota</taxon>
        <taxon>Fungi</taxon>
        <taxon>Fungi incertae sedis</taxon>
        <taxon>Chytridiomycota</taxon>
        <taxon>Chytridiomycota incertae sedis</taxon>
        <taxon>Neocallimastigomycetes</taxon>
        <taxon>Neocallimastigales</taxon>
        <taxon>Neocallimastigaceae</taxon>
        <taxon>Anaeromyces</taxon>
    </lineage>
</organism>
<dbReference type="OrthoDB" id="10616785at2759"/>
<name>A0A1Y1WS05_9FUNG</name>
<feature type="domain" description="BROMI middle region" evidence="1">
    <location>
        <begin position="5"/>
        <end position="156"/>
    </location>
</feature>
<dbReference type="InterPro" id="IPR032735">
    <property type="entry name" value="BROMI_M"/>
</dbReference>
<dbReference type="AlphaFoldDB" id="A0A1Y1WS05"/>
<keyword evidence="3" id="KW-1185">Reference proteome</keyword>
<dbReference type="Proteomes" id="UP000193944">
    <property type="component" value="Unassembled WGS sequence"/>
</dbReference>
<evidence type="ECO:0000313" key="2">
    <source>
        <dbReference type="EMBL" id="ORX75904.1"/>
    </source>
</evidence>
<protein>
    <recommendedName>
        <fullName evidence="1">BROMI middle region domain-containing protein</fullName>
    </recommendedName>
</protein>
<feature type="non-terminal residue" evidence="2">
    <location>
        <position position="1"/>
    </location>
</feature>
<proteinExistence type="predicted"/>
<reference evidence="2 3" key="2">
    <citation type="submission" date="2016-08" db="EMBL/GenBank/DDBJ databases">
        <title>Pervasive Adenine N6-methylation of Active Genes in Fungi.</title>
        <authorList>
            <consortium name="DOE Joint Genome Institute"/>
            <person name="Mondo S.J."/>
            <person name="Dannebaum R.O."/>
            <person name="Kuo R.C."/>
            <person name="Labutti K."/>
            <person name="Haridas S."/>
            <person name="Kuo A."/>
            <person name="Salamov A."/>
            <person name="Ahrendt S.R."/>
            <person name="Lipzen A."/>
            <person name="Sullivan W."/>
            <person name="Andreopoulos W.B."/>
            <person name="Clum A."/>
            <person name="Lindquist E."/>
            <person name="Daum C."/>
            <person name="Ramamoorthy G.K."/>
            <person name="Gryganskyi A."/>
            <person name="Culley D."/>
            <person name="Magnuson J.K."/>
            <person name="James T.Y."/>
            <person name="O'Malley M.A."/>
            <person name="Stajich J.E."/>
            <person name="Spatafora J.W."/>
            <person name="Visel A."/>
            <person name="Grigoriev I.V."/>
        </authorList>
    </citation>
    <scope>NUCLEOTIDE SEQUENCE [LARGE SCALE GENOMIC DNA]</scope>
    <source>
        <strain evidence="2 3">S4</strain>
    </source>
</reference>
<sequence>KIKFFLKFQNAIYINYYNLSKDNIKDVINSIMKLLLIKYDYSKNICLTPLHLMSLLDPKAEWMKSWINKKLILRYIIDYLKKDNNINIILLNVLYYYNKFFDDNKDLKKIKTKILFIKQNVISRDYINYIYFIQNISFVIKISSTTLGKELFPINCITIINNTAINIKKYCTLHKDAYVIDYNKLLEIFLSLLYKNNDLDDIEIINNKKIKHFYLYDYINEIFNNNPQNVYIKNEIINNNSCKEIILKPLNYSQELDEDNKLKYQKYYEFSGNILNKIINDMSLIDFYNSFSIISQNDVKNTRLLSLFNSIMNNKELINGQENSLNYQNSIDCINIIVKFFISIIKSNQKNNEYKNTILLCLNIFKKLSSTSYGYIILQKYNFLDNILKLYKEKEELNEKKNYLNLIFSFTKTSKGLYDLIIKNNNIKNDIINYINNINFEIDDFMDNFNEIIYSGLMKNIYNMKLIKSIVNIINKKINYRTDILF</sequence>